<organism evidence="5 6">
    <name type="scientific">Pseudophaeobacter arcticus</name>
    <dbReference type="NCBI Taxonomy" id="385492"/>
    <lineage>
        <taxon>Bacteria</taxon>
        <taxon>Pseudomonadati</taxon>
        <taxon>Pseudomonadota</taxon>
        <taxon>Alphaproteobacteria</taxon>
        <taxon>Rhodobacterales</taxon>
        <taxon>Paracoccaceae</taxon>
        <taxon>Pseudophaeobacter</taxon>
    </lineage>
</organism>
<dbReference type="EMBL" id="BAABWU010000022">
    <property type="protein sequence ID" value="GAA6198392.1"/>
    <property type="molecule type" value="Genomic_DNA"/>
</dbReference>
<dbReference type="InterPro" id="IPR010016">
    <property type="entry name" value="PxpB"/>
</dbReference>
<dbReference type="InterPro" id="IPR003833">
    <property type="entry name" value="CT_C_D"/>
</dbReference>
<evidence type="ECO:0000256" key="1">
    <source>
        <dbReference type="ARBA" id="ARBA00022741"/>
    </source>
</evidence>
<dbReference type="PANTHER" id="PTHR34698:SF2">
    <property type="entry name" value="5-OXOPROLINASE SUBUNIT B"/>
    <property type="match status" value="1"/>
</dbReference>
<dbReference type="Gene3D" id="2.40.100.10">
    <property type="entry name" value="Cyclophilin-like"/>
    <property type="match status" value="1"/>
</dbReference>
<dbReference type="Gene3D" id="3.30.1360.40">
    <property type="match status" value="1"/>
</dbReference>
<dbReference type="RefSeq" id="WP_353402257.1">
    <property type="nucleotide sequence ID" value="NZ_BAABWU010000022.1"/>
</dbReference>
<dbReference type="Proteomes" id="UP001441944">
    <property type="component" value="Unassembled WGS sequence"/>
</dbReference>
<keyword evidence="1" id="KW-0547">Nucleotide-binding</keyword>
<dbReference type="InterPro" id="IPR029000">
    <property type="entry name" value="Cyclophilin-like_dom_sf"/>
</dbReference>
<sequence length="249" mass="27064">MTQNTSRFPIIRTAGLEGMLVTFSDALSESSNRATLAFGEAVKASAWPGVAEVSTSLASVFLRFDRTVLRHEALQDLLWDLLKQQDWQQAPLPAGRRLWRVPTVFGTDLGPQLAEAADAAGMSETQAIDSLGSARVRVLTIGFAPGQPYLGPLGAEWNLPRQTELTPQVPVGALVLAISQFVLFATTAPTGWRHVGQTGFRGFQLGRPEPIALRPGDEMIFTPVTRSDYDRFCVEDSHFGGASREEIPA</sequence>
<gene>
    <name evidence="5" type="primary">pxpB</name>
    <name evidence="5" type="ORF">NBRC116598_38370</name>
</gene>
<accession>A0ABQ0AR89</accession>
<protein>
    <submittedName>
        <fullName evidence="5">5-oxoprolinase subunit PxpB</fullName>
    </submittedName>
</protein>
<keyword evidence="3" id="KW-0067">ATP-binding</keyword>
<name>A0ABQ0AR89_9RHOB</name>
<evidence type="ECO:0000313" key="6">
    <source>
        <dbReference type="Proteomes" id="UP001441944"/>
    </source>
</evidence>
<reference evidence="5 6" key="1">
    <citation type="submission" date="2024-04" db="EMBL/GenBank/DDBJ databases">
        <title>Draft genome sequence of Pseudophaeobacter arcticus NBRC 116598.</title>
        <authorList>
            <person name="Miyakawa T."/>
            <person name="Kusuya Y."/>
            <person name="Miura T."/>
        </authorList>
    </citation>
    <scope>NUCLEOTIDE SEQUENCE [LARGE SCALE GENOMIC DNA]</scope>
    <source>
        <strain evidence="5 6">SU-CL00105</strain>
    </source>
</reference>
<comment type="caution">
    <text evidence="5">The sequence shown here is derived from an EMBL/GenBank/DDBJ whole genome shotgun (WGS) entry which is preliminary data.</text>
</comment>
<evidence type="ECO:0000256" key="2">
    <source>
        <dbReference type="ARBA" id="ARBA00022801"/>
    </source>
</evidence>
<keyword evidence="2" id="KW-0378">Hydrolase</keyword>
<dbReference type="PANTHER" id="PTHR34698">
    <property type="entry name" value="5-OXOPROLINASE SUBUNIT B"/>
    <property type="match status" value="1"/>
</dbReference>
<proteinExistence type="predicted"/>
<feature type="domain" description="Carboxyltransferase" evidence="4">
    <location>
        <begin position="9"/>
        <end position="213"/>
    </location>
</feature>
<dbReference type="Pfam" id="PF02682">
    <property type="entry name" value="CT_C_D"/>
    <property type="match status" value="1"/>
</dbReference>
<evidence type="ECO:0000256" key="3">
    <source>
        <dbReference type="ARBA" id="ARBA00022840"/>
    </source>
</evidence>
<evidence type="ECO:0000313" key="5">
    <source>
        <dbReference type="EMBL" id="GAA6198392.1"/>
    </source>
</evidence>
<dbReference type="SUPFAM" id="SSF160467">
    <property type="entry name" value="PH0987 N-terminal domain-like"/>
    <property type="match status" value="1"/>
</dbReference>
<evidence type="ECO:0000259" key="4">
    <source>
        <dbReference type="SMART" id="SM00796"/>
    </source>
</evidence>
<dbReference type="SMART" id="SM00796">
    <property type="entry name" value="AHS1"/>
    <property type="match status" value="1"/>
</dbReference>
<dbReference type="SUPFAM" id="SSF50891">
    <property type="entry name" value="Cyclophilin-like"/>
    <property type="match status" value="1"/>
</dbReference>
<keyword evidence="6" id="KW-1185">Reference proteome</keyword>